<feature type="signal peptide" evidence="1">
    <location>
        <begin position="1"/>
        <end position="23"/>
    </location>
</feature>
<dbReference type="AlphaFoldDB" id="A0A7I5ECK4"/>
<dbReference type="PANTHER" id="PTHR47248:SF7">
    <property type="entry name" value="BPTI_KUNITZ INHIBITOR DOMAIN-CONTAINING PROTEIN"/>
    <property type="match status" value="1"/>
</dbReference>
<dbReference type="PANTHER" id="PTHR47248">
    <property type="entry name" value="PROTEIN CBG06772"/>
    <property type="match status" value="1"/>
</dbReference>
<dbReference type="InterPro" id="IPR020901">
    <property type="entry name" value="Prtase_inh_Kunz-CS"/>
</dbReference>
<sequence>NFKVNKSVNLMWFLLFLFAPSLQYRGLELRPPCNLTVDMGNERCDKNATIRYHLDAETLNCLPFKYTGCGGNANNFRTSSECRFKCLPMDYLKCPANFPPTPRPDGTVDCDEVIKKCPEGSSCQRGFVVGICCDNKNLEKYHANVKPDCGHKKMVKDKTNEFNTILLGKSCDHHFCPDGAECHRGAYFAYCCQ</sequence>
<evidence type="ECO:0000259" key="2">
    <source>
        <dbReference type="PROSITE" id="PS50279"/>
    </source>
</evidence>
<name>A0A7I5ECK4_HAECO</name>
<dbReference type="Pfam" id="PF00014">
    <property type="entry name" value="Kunitz_BPTI"/>
    <property type="match status" value="1"/>
</dbReference>
<dbReference type="OrthoDB" id="4473401at2759"/>
<dbReference type="InterPro" id="IPR036880">
    <property type="entry name" value="Kunitz_BPTI_sf"/>
</dbReference>
<accession>A0A7I5ECK4</accession>
<feature type="chain" id="PRO_5029768761" evidence="1">
    <location>
        <begin position="24"/>
        <end position="193"/>
    </location>
</feature>
<evidence type="ECO:0000256" key="1">
    <source>
        <dbReference type="SAM" id="SignalP"/>
    </source>
</evidence>
<evidence type="ECO:0000313" key="3">
    <source>
        <dbReference type="Proteomes" id="UP000025227"/>
    </source>
</evidence>
<dbReference type="SMART" id="SM00131">
    <property type="entry name" value="KU"/>
    <property type="match status" value="1"/>
</dbReference>
<proteinExistence type="predicted"/>
<dbReference type="WBParaSite" id="HCON_00141580-00001">
    <property type="protein sequence ID" value="HCON_00141580-00001"/>
    <property type="gene ID" value="HCON_00141580"/>
</dbReference>
<dbReference type="CDD" id="cd00109">
    <property type="entry name" value="Kunitz-type"/>
    <property type="match status" value="1"/>
</dbReference>
<dbReference type="PRINTS" id="PR00759">
    <property type="entry name" value="BASICPTASE"/>
</dbReference>
<dbReference type="SUPFAM" id="SSF57362">
    <property type="entry name" value="BPTI-like"/>
    <property type="match status" value="1"/>
</dbReference>
<dbReference type="PROSITE" id="PS50279">
    <property type="entry name" value="BPTI_KUNITZ_2"/>
    <property type="match status" value="1"/>
</dbReference>
<reference evidence="4" key="1">
    <citation type="submission" date="2020-12" db="UniProtKB">
        <authorList>
            <consortium name="WormBaseParasite"/>
        </authorList>
    </citation>
    <scope>IDENTIFICATION</scope>
    <source>
        <strain evidence="4">MHco3</strain>
    </source>
</reference>
<protein>
    <submittedName>
        <fullName evidence="4">BPTI/Kunitz inhibitor domain-containing protein</fullName>
    </submittedName>
</protein>
<dbReference type="OMA" id="DYFTCPG"/>
<evidence type="ECO:0000313" key="4">
    <source>
        <dbReference type="WBParaSite" id="HCON_00141580-00001"/>
    </source>
</evidence>
<keyword evidence="3" id="KW-1185">Reference proteome</keyword>
<organism evidence="3 4">
    <name type="scientific">Haemonchus contortus</name>
    <name type="common">Barber pole worm</name>
    <dbReference type="NCBI Taxonomy" id="6289"/>
    <lineage>
        <taxon>Eukaryota</taxon>
        <taxon>Metazoa</taxon>
        <taxon>Ecdysozoa</taxon>
        <taxon>Nematoda</taxon>
        <taxon>Chromadorea</taxon>
        <taxon>Rhabditida</taxon>
        <taxon>Rhabditina</taxon>
        <taxon>Rhabditomorpha</taxon>
        <taxon>Strongyloidea</taxon>
        <taxon>Trichostrongylidae</taxon>
        <taxon>Haemonchus</taxon>
    </lineage>
</organism>
<dbReference type="PROSITE" id="PS00280">
    <property type="entry name" value="BPTI_KUNITZ_1"/>
    <property type="match status" value="1"/>
</dbReference>
<dbReference type="InterPro" id="IPR002223">
    <property type="entry name" value="Kunitz_BPTI"/>
</dbReference>
<dbReference type="Gene3D" id="4.10.410.10">
    <property type="entry name" value="Pancreatic trypsin inhibitor Kunitz domain"/>
    <property type="match status" value="1"/>
</dbReference>
<dbReference type="Proteomes" id="UP000025227">
    <property type="component" value="Unplaced"/>
</dbReference>
<dbReference type="GO" id="GO:0004867">
    <property type="term" value="F:serine-type endopeptidase inhibitor activity"/>
    <property type="evidence" value="ECO:0007669"/>
    <property type="project" value="InterPro"/>
</dbReference>
<feature type="domain" description="BPTI/Kunitz inhibitor" evidence="2">
    <location>
        <begin position="33"/>
        <end position="86"/>
    </location>
</feature>
<dbReference type="InterPro" id="IPR052861">
    <property type="entry name" value="BPTI/Kunitz_domain"/>
</dbReference>
<keyword evidence="1" id="KW-0732">Signal</keyword>